<dbReference type="PANTHER" id="PTHR46205">
    <property type="entry name" value="LOQUACIOUS, ISOFORM B"/>
    <property type="match status" value="1"/>
</dbReference>
<accession>A0A9Q0M209</accession>
<dbReference type="GO" id="GO:0003725">
    <property type="term" value="F:double-stranded RNA binding"/>
    <property type="evidence" value="ECO:0007669"/>
    <property type="project" value="TreeGrafter"/>
</dbReference>
<name>A0A9Q0M209_BLOTA</name>
<dbReference type="Gene3D" id="3.30.160.20">
    <property type="match status" value="2"/>
</dbReference>
<dbReference type="OMA" id="ICMKKHW"/>
<evidence type="ECO:0000256" key="3">
    <source>
        <dbReference type="SAM" id="MobiDB-lite"/>
    </source>
</evidence>
<dbReference type="SUPFAM" id="SSF54768">
    <property type="entry name" value="dsRNA-binding domain-like"/>
    <property type="match status" value="2"/>
</dbReference>
<dbReference type="GO" id="GO:0030422">
    <property type="term" value="P:siRNA processing"/>
    <property type="evidence" value="ECO:0007669"/>
    <property type="project" value="TreeGrafter"/>
</dbReference>
<dbReference type="PROSITE" id="PS50137">
    <property type="entry name" value="DS_RBD"/>
    <property type="match status" value="2"/>
</dbReference>
<dbReference type="InterPro" id="IPR014720">
    <property type="entry name" value="dsRBD_dom"/>
</dbReference>
<dbReference type="AlphaFoldDB" id="A0A9Q0M209"/>
<dbReference type="SMART" id="SM00358">
    <property type="entry name" value="DSRM"/>
    <property type="match status" value="2"/>
</dbReference>
<gene>
    <name evidence="5" type="ORF">RDWZM_008823</name>
</gene>
<evidence type="ECO:0000313" key="5">
    <source>
        <dbReference type="EMBL" id="KAJ6217666.1"/>
    </source>
</evidence>
<sequence length="374" mass="42742">MESHDSPISLLNQICVRNSLTPTYILIASEGMVHAPTFTYRVQLVEYVEEGSGPSKKKAKHVAARNMLRRLLNQTNLIEEKETVKRVLKRCDDEDIAEALALQKSTKEKQNETCDASTNLNPKSTSTNEAANEEENPIGKLQEICMKKHWNPPIYEDYGEKGAPHEREFHVDCMIESLSLKQRGIGKSKKVAKRAAALQMLNQLRKDNLDKIDDLLDNLPKSFSDDTFDFASAYVNMRRNKDSKLREDDLQDLFFRDLASDSGKLENLKMIFNCSQLQDYVLKYMDEEKIIDNVEKLVVKIELILNCKLDVSVYSEKRKDASSDKFQCLAEFIAKDPKYDSVCILCSYGMDESIERAKLKSMSRCIALLICNII</sequence>
<dbReference type="PANTHER" id="PTHR46205:SF3">
    <property type="entry name" value="LOQUACIOUS, ISOFORM B"/>
    <property type="match status" value="1"/>
</dbReference>
<evidence type="ECO:0000259" key="4">
    <source>
        <dbReference type="PROSITE" id="PS50137"/>
    </source>
</evidence>
<reference evidence="5" key="1">
    <citation type="submission" date="2022-12" db="EMBL/GenBank/DDBJ databases">
        <title>Genome assemblies of Blomia tropicalis.</title>
        <authorList>
            <person name="Cui Y."/>
        </authorList>
    </citation>
    <scope>NUCLEOTIDE SEQUENCE</scope>
    <source>
        <tissue evidence="5">Adult mites</tissue>
    </source>
</reference>
<evidence type="ECO:0000256" key="1">
    <source>
        <dbReference type="ARBA" id="ARBA00022884"/>
    </source>
</evidence>
<dbReference type="InterPro" id="IPR051247">
    <property type="entry name" value="RLC_Component"/>
</dbReference>
<feature type="domain" description="DRBM" evidence="4">
    <location>
        <begin position="136"/>
        <end position="206"/>
    </location>
</feature>
<dbReference type="FunFam" id="3.30.160.20:FF:000007">
    <property type="entry name" value="Double-stranded RNA-binding protein Staufen homolog 1"/>
    <property type="match status" value="2"/>
</dbReference>
<dbReference type="GO" id="GO:0035197">
    <property type="term" value="F:siRNA binding"/>
    <property type="evidence" value="ECO:0007669"/>
    <property type="project" value="TreeGrafter"/>
</dbReference>
<keyword evidence="1 2" id="KW-0694">RNA-binding</keyword>
<dbReference type="GO" id="GO:0005634">
    <property type="term" value="C:nucleus"/>
    <property type="evidence" value="ECO:0007669"/>
    <property type="project" value="TreeGrafter"/>
</dbReference>
<dbReference type="CDD" id="cd19862">
    <property type="entry name" value="DSRM_PRKRA-like_rpt1"/>
    <property type="match status" value="1"/>
</dbReference>
<dbReference type="GO" id="GO:0070578">
    <property type="term" value="C:RISC-loading complex"/>
    <property type="evidence" value="ECO:0007669"/>
    <property type="project" value="TreeGrafter"/>
</dbReference>
<feature type="compositionally biased region" description="Polar residues" evidence="3">
    <location>
        <begin position="113"/>
        <end position="127"/>
    </location>
</feature>
<dbReference type="GO" id="GO:0016442">
    <property type="term" value="C:RISC complex"/>
    <property type="evidence" value="ECO:0007669"/>
    <property type="project" value="TreeGrafter"/>
</dbReference>
<comment type="caution">
    <text evidence="5">The sequence shown here is derived from an EMBL/GenBank/DDBJ whole genome shotgun (WGS) entry which is preliminary data.</text>
</comment>
<dbReference type="GO" id="GO:0005737">
    <property type="term" value="C:cytoplasm"/>
    <property type="evidence" value="ECO:0007669"/>
    <property type="project" value="TreeGrafter"/>
</dbReference>
<dbReference type="Pfam" id="PF00035">
    <property type="entry name" value="dsrm"/>
    <property type="match status" value="2"/>
</dbReference>
<keyword evidence="6" id="KW-1185">Reference proteome</keyword>
<proteinExistence type="predicted"/>
<dbReference type="Proteomes" id="UP001142055">
    <property type="component" value="Chromosome 3"/>
</dbReference>
<dbReference type="EMBL" id="JAPWDV010000003">
    <property type="protein sequence ID" value="KAJ6217666.1"/>
    <property type="molecule type" value="Genomic_DNA"/>
</dbReference>
<dbReference type="GO" id="GO:0070920">
    <property type="term" value="P:regulation of regulatory ncRNA processing"/>
    <property type="evidence" value="ECO:0007669"/>
    <property type="project" value="TreeGrafter"/>
</dbReference>
<organism evidence="5 6">
    <name type="scientific">Blomia tropicalis</name>
    <name type="common">Mite</name>
    <dbReference type="NCBI Taxonomy" id="40697"/>
    <lineage>
        <taxon>Eukaryota</taxon>
        <taxon>Metazoa</taxon>
        <taxon>Ecdysozoa</taxon>
        <taxon>Arthropoda</taxon>
        <taxon>Chelicerata</taxon>
        <taxon>Arachnida</taxon>
        <taxon>Acari</taxon>
        <taxon>Acariformes</taxon>
        <taxon>Sarcoptiformes</taxon>
        <taxon>Astigmata</taxon>
        <taxon>Glycyphagoidea</taxon>
        <taxon>Echimyopodidae</taxon>
        <taxon>Blomia</taxon>
    </lineage>
</organism>
<feature type="region of interest" description="Disordered" evidence="3">
    <location>
        <begin position="107"/>
        <end position="134"/>
    </location>
</feature>
<feature type="domain" description="DRBM" evidence="4">
    <location>
        <begin position="6"/>
        <end position="73"/>
    </location>
</feature>
<protein>
    <recommendedName>
        <fullName evidence="4">DRBM domain-containing protein</fullName>
    </recommendedName>
</protein>
<evidence type="ECO:0000313" key="6">
    <source>
        <dbReference type="Proteomes" id="UP001142055"/>
    </source>
</evidence>
<evidence type="ECO:0000256" key="2">
    <source>
        <dbReference type="PROSITE-ProRule" id="PRU00266"/>
    </source>
</evidence>